<evidence type="ECO:0000256" key="4">
    <source>
        <dbReference type="ARBA" id="ARBA00022692"/>
    </source>
</evidence>
<dbReference type="InterPro" id="IPR008271">
    <property type="entry name" value="Ser/Thr_kinase_AS"/>
</dbReference>
<evidence type="ECO:0000256" key="10">
    <source>
        <dbReference type="ARBA" id="ARBA00023136"/>
    </source>
</evidence>
<evidence type="ECO:0000256" key="12">
    <source>
        <dbReference type="PROSITE-ProRule" id="PRU10141"/>
    </source>
</evidence>
<proteinExistence type="predicted"/>
<dbReference type="SMART" id="SM00220">
    <property type="entry name" value="S_TKc"/>
    <property type="match status" value="1"/>
</dbReference>
<dbReference type="CDD" id="cd14066">
    <property type="entry name" value="STKc_IRAK"/>
    <property type="match status" value="1"/>
</dbReference>
<feature type="chain" id="PRO_5042056834" description="Protein kinase domain-containing protein" evidence="14">
    <location>
        <begin position="22"/>
        <end position="596"/>
    </location>
</feature>
<keyword evidence="3" id="KW-0808">Transferase</keyword>
<feature type="binding site" evidence="12">
    <location>
        <position position="324"/>
    </location>
    <ligand>
        <name>ATP</name>
        <dbReference type="ChEBI" id="CHEBI:30616"/>
    </ligand>
</feature>
<keyword evidence="5 14" id="KW-0732">Signal</keyword>
<dbReference type="EMBL" id="JAMRDG010000001">
    <property type="protein sequence ID" value="KAJ3700852.1"/>
    <property type="molecule type" value="Genomic_DNA"/>
</dbReference>
<evidence type="ECO:0000256" key="3">
    <source>
        <dbReference type="ARBA" id="ARBA00022679"/>
    </source>
</evidence>
<dbReference type="InterPro" id="IPR017441">
    <property type="entry name" value="Protein_kinase_ATP_BS"/>
</dbReference>
<dbReference type="FunFam" id="1.10.510.10:FF:000590">
    <property type="entry name" value="PR5-like receptor kinase"/>
    <property type="match status" value="1"/>
</dbReference>
<dbReference type="Proteomes" id="UP001210211">
    <property type="component" value="Unassembled WGS sequence"/>
</dbReference>
<evidence type="ECO:0000256" key="13">
    <source>
        <dbReference type="SAM" id="Phobius"/>
    </source>
</evidence>
<comment type="caution">
    <text evidence="16">The sequence shown here is derived from an EMBL/GenBank/DDBJ whole genome shotgun (WGS) entry which is preliminary data.</text>
</comment>
<dbReference type="InterPro" id="IPR000719">
    <property type="entry name" value="Prot_kinase_dom"/>
</dbReference>
<keyword evidence="9 13" id="KW-1133">Transmembrane helix</keyword>
<keyword evidence="7" id="KW-0418">Kinase</keyword>
<dbReference type="AlphaFoldDB" id="A0AAD5ZN09"/>
<evidence type="ECO:0000313" key="16">
    <source>
        <dbReference type="EMBL" id="KAJ3700852.1"/>
    </source>
</evidence>
<comment type="subcellular location">
    <subcellularLocation>
        <location evidence="1">Membrane</location>
        <topology evidence="1">Single-pass type I membrane protein</topology>
    </subcellularLocation>
</comment>
<dbReference type="GO" id="GO:0016020">
    <property type="term" value="C:membrane"/>
    <property type="evidence" value="ECO:0007669"/>
    <property type="project" value="UniProtKB-SubCell"/>
</dbReference>
<evidence type="ECO:0000256" key="5">
    <source>
        <dbReference type="ARBA" id="ARBA00022729"/>
    </source>
</evidence>
<evidence type="ECO:0000256" key="6">
    <source>
        <dbReference type="ARBA" id="ARBA00022741"/>
    </source>
</evidence>
<feature type="signal peptide" evidence="14">
    <location>
        <begin position="1"/>
        <end position="21"/>
    </location>
</feature>
<keyword evidence="10 13" id="KW-0472">Membrane</keyword>
<evidence type="ECO:0000256" key="2">
    <source>
        <dbReference type="ARBA" id="ARBA00022527"/>
    </source>
</evidence>
<evidence type="ECO:0000256" key="1">
    <source>
        <dbReference type="ARBA" id="ARBA00004479"/>
    </source>
</evidence>
<keyword evidence="8 12" id="KW-0067">ATP-binding</keyword>
<keyword evidence="2" id="KW-0723">Serine/threonine-protein kinase</keyword>
<dbReference type="Gene3D" id="1.10.510.10">
    <property type="entry name" value="Transferase(Phosphotransferase) domain 1"/>
    <property type="match status" value="1"/>
</dbReference>
<accession>A0AAD5ZN09</accession>
<reference evidence="16 17" key="1">
    <citation type="journal article" date="2022" name="Cell">
        <title>Repeat-based holocentromeres influence genome architecture and karyotype evolution.</title>
        <authorList>
            <person name="Hofstatter P.G."/>
            <person name="Thangavel G."/>
            <person name="Lux T."/>
            <person name="Neumann P."/>
            <person name="Vondrak T."/>
            <person name="Novak P."/>
            <person name="Zhang M."/>
            <person name="Costa L."/>
            <person name="Castellani M."/>
            <person name="Scott A."/>
            <person name="Toegelov H."/>
            <person name="Fuchs J."/>
            <person name="Mata-Sucre Y."/>
            <person name="Dias Y."/>
            <person name="Vanzela A.L.L."/>
            <person name="Huettel B."/>
            <person name="Almeida C.C.S."/>
            <person name="Simkova H."/>
            <person name="Souza G."/>
            <person name="Pedrosa-Harand A."/>
            <person name="Macas J."/>
            <person name="Mayer K.F.X."/>
            <person name="Houben A."/>
            <person name="Marques A."/>
        </authorList>
    </citation>
    <scope>NUCLEOTIDE SEQUENCE [LARGE SCALE GENOMIC DNA]</scope>
    <source>
        <strain evidence="16">RhyTen1mFocal</strain>
    </source>
</reference>
<keyword evidence="4 13" id="KW-0812">Transmembrane</keyword>
<gene>
    <name evidence="16" type="ORF">LUZ61_004557</name>
</gene>
<dbReference type="PROSITE" id="PS00108">
    <property type="entry name" value="PROTEIN_KINASE_ST"/>
    <property type="match status" value="1"/>
</dbReference>
<organism evidence="16 17">
    <name type="scientific">Rhynchospora tenuis</name>
    <dbReference type="NCBI Taxonomy" id="198213"/>
    <lineage>
        <taxon>Eukaryota</taxon>
        <taxon>Viridiplantae</taxon>
        <taxon>Streptophyta</taxon>
        <taxon>Embryophyta</taxon>
        <taxon>Tracheophyta</taxon>
        <taxon>Spermatophyta</taxon>
        <taxon>Magnoliopsida</taxon>
        <taxon>Liliopsida</taxon>
        <taxon>Poales</taxon>
        <taxon>Cyperaceae</taxon>
        <taxon>Cyperoideae</taxon>
        <taxon>Rhynchosporeae</taxon>
        <taxon>Rhynchospora</taxon>
    </lineage>
</organism>
<feature type="domain" description="Protein kinase" evidence="15">
    <location>
        <begin position="296"/>
        <end position="581"/>
    </location>
</feature>
<evidence type="ECO:0000256" key="7">
    <source>
        <dbReference type="ARBA" id="ARBA00022777"/>
    </source>
</evidence>
<evidence type="ECO:0000259" key="15">
    <source>
        <dbReference type="PROSITE" id="PS50011"/>
    </source>
</evidence>
<dbReference type="PANTHER" id="PTHR27009">
    <property type="entry name" value="RUST RESISTANCE KINASE LR10-RELATED"/>
    <property type="match status" value="1"/>
</dbReference>
<dbReference type="GO" id="GO:0005524">
    <property type="term" value="F:ATP binding"/>
    <property type="evidence" value="ECO:0007669"/>
    <property type="project" value="UniProtKB-UniRule"/>
</dbReference>
<dbReference type="SUPFAM" id="SSF56112">
    <property type="entry name" value="Protein kinase-like (PK-like)"/>
    <property type="match status" value="1"/>
</dbReference>
<keyword evidence="6 12" id="KW-0547">Nucleotide-binding</keyword>
<dbReference type="InterPro" id="IPR045874">
    <property type="entry name" value="LRK10/LRL21-25-like"/>
</dbReference>
<dbReference type="GO" id="GO:0004674">
    <property type="term" value="F:protein serine/threonine kinase activity"/>
    <property type="evidence" value="ECO:0007669"/>
    <property type="project" value="UniProtKB-KW"/>
</dbReference>
<evidence type="ECO:0000256" key="14">
    <source>
        <dbReference type="SAM" id="SignalP"/>
    </source>
</evidence>
<protein>
    <recommendedName>
        <fullName evidence="15">Protein kinase domain-containing protein</fullName>
    </recommendedName>
</protein>
<keyword evidence="11" id="KW-0325">Glycoprotein</keyword>
<dbReference type="InterPro" id="IPR011009">
    <property type="entry name" value="Kinase-like_dom_sf"/>
</dbReference>
<evidence type="ECO:0000313" key="17">
    <source>
        <dbReference type="Proteomes" id="UP001210211"/>
    </source>
</evidence>
<dbReference type="Pfam" id="PF00069">
    <property type="entry name" value="Pkinase"/>
    <property type="match status" value="1"/>
</dbReference>
<name>A0AAD5ZN09_9POAL</name>
<dbReference type="PROSITE" id="PS00107">
    <property type="entry name" value="PROTEIN_KINASE_ATP"/>
    <property type="match status" value="1"/>
</dbReference>
<keyword evidence="17" id="KW-1185">Reference proteome</keyword>
<evidence type="ECO:0000256" key="9">
    <source>
        <dbReference type="ARBA" id="ARBA00022989"/>
    </source>
</evidence>
<dbReference type="Gene3D" id="3.30.200.20">
    <property type="entry name" value="Phosphorylase Kinase, domain 1"/>
    <property type="match status" value="1"/>
</dbReference>
<dbReference type="PROSITE" id="PS50011">
    <property type="entry name" value="PROTEIN_KINASE_DOM"/>
    <property type="match status" value="1"/>
</dbReference>
<feature type="transmembrane region" description="Helical" evidence="13">
    <location>
        <begin position="232"/>
        <end position="252"/>
    </location>
</feature>
<evidence type="ECO:0000256" key="11">
    <source>
        <dbReference type="ARBA" id="ARBA00023180"/>
    </source>
</evidence>
<dbReference type="FunFam" id="3.30.200.20:FF:000178">
    <property type="entry name" value="serine/threonine-protein kinase PBS1-like"/>
    <property type="match status" value="1"/>
</dbReference>
<evidence type="ECO:0000256" key="8">
    <source>
        <dbReference type="ARBA" id="ARBA00022840"/>
    </source>
</evidence>
<sequence>MATLANYLILFFLLLPFPCLSSSCQTTLPCNNVIQIKPPFFVRTPDSENDSYCGKFFVLCEDDIPYIYIYYSILLPLESITYDVPNTFRVKDPSLCSSLQRSNCSNMYFDFPSPVNNYHPDMYSSLNTSFSSIRCNSTDLIHSPPNTFTKDYNLKYSTTEDEKSGILKNCTSYNSSPSFELTFSFNSDNREIFLLSASYSNHLLAKPGCFAESTLVFACDRGCKEKWFRRRIIIVSTMAATIIIIIVFLLFFRRMIQRYRLFRKNRAQENIVSIIKKHGSCAPIRYRYVELKKITNYFHNKLGKGGFGSVFKGNLENGRFVAVKLLHDSSGSGEEFVNEVISIGRTSHANIVGLIGFCIEKSYRALVYEYMPNGSLDKYIYSENSKQNLGWEKLYDIAVGVARGLEYLHRGCSTRIVHFDIKPQNILLDEDFCPKIADFGLAKLCPPKESILSLAEMRGTIGYIAPEVFSRNFGVVSTKSDVYSYGMMVLEMVGGRRNSKPNVENSSQEYFPHWIYDRLAKGADIKECNTSNETEDLAKKMALVGLWCTQTTPANRPSMGRVVELFERRLDEVEMPPKPYLDSPPHHMISLLCSSS</sequence>